<dbReference type="CDD" id="cd13123">
    <property type="entry name" value="MATE_MurJ_like"/>
    <property type="match status" value="1"/>
</dbReference>
<evidence type="ECO:0000256" key="8">
    <source>
        <dbReference type="ARBA" id="ARBA00060041"/>
    </source>
</evidence>
<evidence type="ECO:0000256" key="3">
    <source>
        <dbReference type="ARBA" id="ARBA00022692"/>
    </source>
</evidence>
<protein>
    <recommendedName>
        <fullName evidence="10">Probable lipid II flippase MurJ</fullName>
    </recommendedName>
</protein>
<keyword evidence="7 10" id="KW-0472">Membrane</keyword>
<comment type="subcellular location">
    <subcellularLocation>
        <location evidence="10">Cell inner membrane</location>
        <topology evidence="10">Multi-pass membrane protein</topology>
    </subcellularLocation>
    <subcellularLocation>
        <location evidence="1">Cell membrane</location>
        <topology evidence="1">Multi-pass membrane protein</topology>
    </subcellularLocation>
</comment>
<dbReference type="KEGG" id="lcc:B488_00220"/>
<keyword evidence="10" id="KW-0997">Cell inner membrane</keyword>
<dbReference type="Pfam" id="PF03023">
    <property type="entry name" value="MurJ"/>
    <property type="match status" value="1"/>
</dbReference>
<dbReference type="GO" id="GO:0071555">
    <property type="term" value="P:cell wall organization"/>
    <property type="evidence" value="ECO:0007669"/>
    <property type="project" value="UniProtKB-UniRule"/>
</dbReference>
<evidence type="ECO:0000256" key="6">
    <source>
        <dbReference type="ARBA" id="ARBA00022989"/>
    </source>
</evidence>
<feature type="transmembrane region" description="Helical" evidence="10">
    <location>
        <begin position="411"/>
        <end position="433"/>
    </location>
</feature>
<evidence type="ECO:0000256" key="11">
    <source>
        <dbReference type="PIRNR" id="PIRNR002869"/>
    </source>
</evidence>
<feature type="transmembrane region" description="Helical" evidence="10">
    <location>
        <begin position="125"/>
        <end position="146"/>
    </location>
</feature>
<dbReference type="GO" id="GO:0034204">
    <property type="term" value="P:lipid translocation"/>
    <property type="evidence" value="ECO:0007669"/>
    <property type="project" value="TreeGrafter"/>
</dbReference>
<keyword evidence="10 11" id="KW-0813">Transport</keyword>
<dbReference type="Proteomes" id="UP000010799">
    <property type="component" value="Chromosome"/>
</dbReference>
<feature type="transmembrane region" description="Helical" evidence="10">
    <location>
        <begin position="352"/>
        <end position="373"/>
    </location>
</feature>
<dbReference type="PIRSF" id="PIRSF002869">
    <property type="entry name" value="MviN"/>
    <property type="match status" value="1"/>
</dbReference>
<evidence type="ECO:0000313" key="13">
    <source>
        <dbReference type="Proteomes" id="UP000010799"/>
    </source>
</evidence>
<accession>L0ET74</accession>
<dbReference type="GO" id="GO:0008360">
    <property type="term" value="P:regulation of cell shape"/>
    <property type="evidence" value="ECO:0007669"/>
    <property type="project" value="UniProtKB-UniRule"/>
</dbReference>
<proteinExistence type="inferred from homology"/>
<dbReference type="InterPro" id="IPR051050">
    <property type="entry name" value="Lipid_II_flippase_MurJ/MviN"/>
</dbReference>
<keyword evidence="10 11" id="KW-0961">Cell wall biogenesis/degradation</keyword>
<comment type="similarity">
    <text evidence="9 10 11">Belongs to the MurJ/MviN family.</text>
</comment>
<feature type="transmembrane region" description="Helical" evidence="10">
    <location>
        <begin position="88"/>
        <end position="113"/>
    </location>
</feature>
<feature type="transmembrane region" description="Helical" evidence="10">
    <location>
        <begin position="445"/>
        <end position="465"/>
    </location>
</feature>
<dbReference type="HAMAP" id="MF_02078">
    <property type="entry name" value="MurJ_MviN"/>
    <property type="match status" value="1"/>
</dbReference>
<evidence type="ECO:0000256" key="2">
    <source>
        <dbReference type="ARBA" id="ARBA00022475"/>
    </source>
</evidence>
<dbReference type="UniPathway" id="UPA00219"/>
<comment type="pathway">
    <text evidence="10">Cell wall biogenesis; peptidoglycan biosynthesis.</text>
</comment>
<reference evidence="12 13" key="1">
    <citation type="journal article" date="2012" name="Stand. Genomic Sci.">
        <title>Complete genome sequence of Liberibacter crescens BT-1.</title>
        <authorList>
            <person name="Leonard M.T."/>
            <person name="Fagen J.R."/>
            <person name="Davis-Richardson A.G."/>
            <person name="Davis M.J."/>
            <person name="Triplett E.W."/>
        </authorList>
    </citation>
    <scope>NUCLEOTIDE SEQUENCE [LARGE SCALE GENOMIC DNA]</scope>
    <source>
        <strain evidence="12 13">BT-1</strain>
    </source>
</reference>
<keyword evidence="13" id="KW-1185">Reference proteome</keyword>
<dbReference type="GO" id="GO:0009252">
    <property type="term" value="P:peptidoglycan biosynthetic process"/>
    <property type="evidence" value="ECO:0007669"/>
    <property type="project" value="UniProtKB-UniRule"/>
</dbReference>
<dbReference type="InterPro" id="IPR004268">
    <property type="entry name" value="MurJ"/>
</dbReference>
<keyword evidence="2 10" id="KW-1003">Cell membrane</keyword>
<sequence length="518" mass="57331">MRLFKKFATVSLSILGSRIFGFIRETLMATVLGIGPVADVFYAAFRFPNLFRRLLAEGIFNAAFIPLFSKEIENNGVDSASRFSEEIFGILFSVLLGFTILIELMMPFIVRFILAPGFSNDPSKYYLTVKLSIVMFPYLMCMSLTAMMSALLNSLRHYFIAAISPIFLNIIMVSALIYILSHSATAQDAAWILSWSVLASGIVQLLVLWIAVKNAGINIHLRKPRITYNIKKFVVLALPIAITGSVTQINQLIGQAIASNKSGAISSLQYADRIYQLPLGTIGIAIGIVLLPELSHALKKAQKKEILWLQSRSIEFGFFLTIPAVFALCSLSEEIIRVIYEHGAFTPYNTSIVSSILFVYSLGLPGFVIIKTFQPSFYAQGNTRTPMIFTLISVSINCILIILLFPYIGVRGIACAEVVSGWVNAIFLTITLLKNQQLSFKKESIHRILGILVASSVMLMLIIALKSQFSHLLISENNLFNQVKALGMIIVVSISVYIPLACFFSGIDLLSALKDSRK</sequence>
<comment type="function">
    <text evidence="8 10 11">Involved in peptidoglycan biosynthesis. Transports lipid-linked peptidoglycan precursors from the inner to the outer leaflet of the cytoplasmic membrane.</text>
</comment>
<dbReference type="STRING" id="1215343.B488_00220"/>
<keyword evidence="5 10" id="KW-0573">Peptidoglycan synthesis</keyword>
<evidence type="ECO:0000313" key="12">
    <source>
        <dbReference type="EMBL" id="AGA64015.1"/>
    </source>
</evidence>
<dbReference type="PRINTS" id="PR01806">
    <property type="entry name" value="VIRFACTRMVIN"/>
</dbReference>
<feature type="transmembrane region" description="Helical" evidence="10">
    <location>
        <begin position="485"/>
        <end position="510"/>
    </location>
</feature>
<dbReference type="AlphaFoldDB" id="L0ET74"/>
<evidence type="ECO:0000256" key="4">
    <source>
        <dbReference type="ARBA" id="ARBA00022960"/>
    </source>
</evidence>
<feature type="transmembrane region" description="Helical" evidence="10">
    <location>
        <begin position="192"/>
        <end position="212"/>
    </location>
</feature>
<feature type="transmembrane region" description="Helical" evidence="10">
    <location>
        <begin position="233"/>
        <end position="254"/>
    </location>
</feature>
<evidence type="ECO:0000256" key="5">
    <source>
        <dbReference type="ARBA" id="ARBA00022984"/>
    </source>
</evidence>
<name>L0ET74_LIBCB</name>
<feature type="transmembrane region" description="Helical" evidence="10">
    <location>
        <begin position="158"/>
        <end position="180"/>
    </location>
</feature>
<dbReference type="PANTHER" id="PTHR47019">
    <property type="entry name" value="LIPID II FLIPPASE MURJ"/>
    <property type="match status" value="1"/>
</dbReference>
<evidence type="ECO:0000256" key="1">
    <source>
        <dbReference type="ARBA" id="ARBA00004651"/>
    </source>
</evidence>
<evidence type="ECO:0000256" key="10">
    <source>
        <dbReference type="HAMAP-Rule" id="MF_02078"/>
    </source>
</evidence>
<dbReference type="RefSeq" id="WP_015272442.1">
    <property type="nucleotide sequence ID" value="NC_019907.1"/>
</dbReference>
<evidence type="ECO:0000256" key="7">
    <source>
        <dbReference type="ARBA" id="ARBA00023136"/>
    </source>
</evidence>
<dbReference type="HOGENOM" id="CLU_006797_5_0_5"/>
<keyword evidence="3 10" id="KW-0812">Transmembrane</keyword>
<dbReference type="PANTHER" id="PTHR47019:SF1">
    <property type="entry name" value="LIPID II FLIPPASE MURJ"/>
    <property type="match status" value="1"/>
</dbReference>
<organism evidence="12 13">
    <name type="scientific">Liberibacter crescens (strain BT-1)</name>
    <dbReference type="NCBI Taxonomy" id="1215343"/>
    <lineage>
        <taxon>Bacteria</taxon>
        <taxon>Pseudomonadati</taxon>
        <taxon>Pseudomonadota</taxon>
        <taxon>Alphaproteobacteria</taxon>
        <taxon>Hyphomicrobiales</taxon>
        <taxon>Rhizobiaceae</taxon>
        <taxon>Liberibacter</taxon>
    </lineage>
</organism>
<feature type="transmembrane region" description="Helical" evidence="10">
    <location>
        <begin position="316"/>
        <end position="340"/>
    </location>
</feature>
<dbReference type="NCBIfam" id="TIGR01695">
    <property type="entry name" value="murJ_mviN"/>
    <property type="match status" value="1"/>
</dbReference>
<keyword evidence="6 10" id="KW-1133">Transmembrane helix</keyword>
<evidence type="ECO:0000256" key="9">
    <source>
        <dbReference type="ARBA" id="ARBA00061532"/>
    </source>
</evidence>
<keyword evidence="4 10" id="KW-0133">Cell shape</keyword>
<feature type="transmembrane region" description="Helical" evidence="10">
    <location>
        <begin position="274"/>
        <end position="295"/>
    </location>
</feature>
<feature type="transmembrane region" description="Helical" evidence="10">
    <location>
        <begin position="385"/>
        <end position="405"/>
    </location>
</feature>
<dbReference type="GO" id="GO:0015648">
    <property type="term" value="F:lipid-linked peptidoglycan transporter activity"/>
    <property type="evidence" value="ECO:0007669"/>
    <property type="project" value="UniProtKB-UniRule"/>
</dbReference>
<dbReference type="PATRIC" id="fig|1215343.11.peg.24"/>
<dbReference type="EMBL" id="CP003789">
    <property type="protein sequence ID" value="AGA64015.1"/>
    <property type="molecule type" value="Genomic_DNA"/>
</dbReference>
<dbReference type="GO" id="GO:0005886">
    <property type="term" value="C:plasma membrane"/>
    <property type="evidence" value="ECO:0007669"/>
    <property type="project" value="UniProtKB-SubCell"/>
</dbReference>
<gene>
    <name evidence="10" type="primary">murJ</name>
    <name evidence="12" type="ordered locus">B488_00220</name>
</gene>
<dbReference type="eggNOG" id="COG0728">
    <property type="taxonomic scope" value="Bacteria"/>
</dbReference>